<dbReference type="AlphaFoldDB" id="A0A429Y4K1"/>
<keyword evidence="3" id="KW-1185">Reference proteome</keyword>
<comment type="caution">
    <text evidence="2">The sequence shown here is derived from an EMBL/GenBank/DDBJ whole genome shotgun (WGS) entry which is preliminary data.</text>
</comment>
<organism evidence="2 3">
    <name type="scientific">Siminovitchia acidinfaciens</name>
    <dbReference type="NCBI Taxonomy" id="2321395"/>
    <lineage>
        <taxon>Bacteria</taxon>
        <taxon>Bacillati</taxon>
        <taxon>Bacillota</taxon>
        <taxon>Bacilli</taxon>
        <taxon>Bacillales</taxon>
        <taxon>Bacillaceae</taxon>
        <taxon>Siminovitchia</taxon>
    </lineage>
</organism>
<reference evidence="2" key="1">
    <citation type="submission" date="2018-12" db="EMBL/GenBank/DDBJ databases">
        <authorList>
            <person name="Sun L."/>
            <person name="Chen Z."/>
        </authorList>
    </citation>
    <scope>NUCLEOTIDE SEQUENCE [LARGE SCALE GENOMIC DNA]</scope>
    <source>
        <strain evidence="2">3-2-2</strain>
    </source>
</reference>
<sequence>MNRFVLIIFLIAACVTIPYQTHAAQMPCSLVLEPVDKKLKNAKGAALVYKVQVIPNSFARTNVSMIAVHLPDPSSYGDYDRYESYVFVPRDISWRFELYPTPEDGPTWAGRFDLITAKMDNVNFHVKLSNSKNKKLGPSVLKGHLNSCLSKTIS</sequence>
<dbReference type="OrthoDB" id="2439167at2"/>
<evidence type="ECO:0000313" key="3">
    <source>
        <dbReference type="Proteomes" id="UP000287156"/>
    </source>
</evidence>
<feature type="signal peptide" evidence="1">
    <location>
        <begin position="1"/>
        <end position="23"/>
    </location>
</feature>
<feature type="chain" id="PRO_5019382618" description="Protein YoqH" evidence="1">
    <location>
        <begin position="24"/>
        <end position="154"/>
    </location>
</feature>
<dbReference type="Proteomes" id="UP000287156">
    <property type="component" value="Unassembled WGS sequence"/>
</dbReference>
<dbReference type="RefSeq" id="WP_126048726.1">
    <property type="nucleotide sequence ID" value="NZ_QYTV02000002.1"/>
</dbReference>
<dbReference type="Pfam" id="PF26349">
    <property type="entry name" value="YoqH"/>
    <property type="match status" value="1"/>
</dbReference>
<evidence type="ECO:0000256" key="1">
    <source>
        <dbReference type="SAM" id="SignalP"/>
    </source>
</evidence>
<name>A0A429Y4K1_9BACI</name>
<protein>
    <recommendedName>
        <fullName evidence="4">Protein YoqH</fullName>
    </recommendedName>
</protein>
<dbReference type="InterPro" id="IPR058968">
    <property type="entry name" value="YoqH-like"/>
</dbReference>
<dbReference type="EMBL" id="QYTV02000002">
    <property type="protein sequence ID" value="RST76333.1"/>
    <property type="molecule type" value="Genomic_DNA"/>
</dbReference>
<proteinExistence type="predicted"/>
<evidence type="ECO:0008006" key="4">
    <source>
        <dbReference type="Google" id="ProtNLM"/>
    </source>
</evidence>
<evidence type="ECO:0000313" key="2">
    <source>
        <dbReference type="EMBL" id="RST76333.1"/>
    </source>
</evidence>
<keyword evidence="1" id="KW-0732">Signal</keyword>
<accession>A0A429Y4K1</accession>
<gene>
    <name evidence="2" type="ORF">D4T97_006055</name>
</gene>